<proteinExistence type="predicted"/>
<evidence type="ECO:0000313" key="3">
    <source>
        <dbReference type="Proteomes" id="UP000199150"/>
    </source>
</evidence>
<feature type="signal peptide" evidence="1">
    <location>
        <begin position="1"/>
        <end position="20"/>
    </location>
</feature>
<dbReference type="EMBL" id="FMTS01000005">
    <property type="protein sequence ID" value="SCW73125.1"/>
    <property type="molecule type" value="Genomic_DNA"/>
</dbReference>
<accession>A0A1G4SX14</accession>
<feature type="chain" id="PRO_5011614108" evidence="1">
    <location>
        <begin position="21"/>
        <end position="131"/>
    </location>
</feature>
<dbReference type="OrthoDB" id="9843502at2"/>
<evidence type="ECO:0000256" key="1">
    <source>
        <dbReference type="SAM" id="SignalP"/>
    </source>
</evidence>
<dbReference type="RefSeq" id="WP_090649677.1">
    <property type="nucleotide sequence ID" value="NZ_CBCRYE010000003.1"/>
</dbReference>
<dbReference type="Proteomes" id="UP000199150">
    <property type="component" value="Unassembled WGS sequence"/>
</dbReference>
<dbReference type="AlphaFoldDB" id="A0A1G4SX14"/>
<keyword evidence="1" id="KW-0732">Signal</keyword>
<name>A0A1G4SX14_9CAUL</name>
<evidence type="ECO:0000313" key="2">
    <source>
        <dbReference type="EMBL" id="SCW73125.1"/>
    </source>
</evidence>
<dbReference type="STRING" id="260084.SAMN02927928_3025"/>
<gene>
    <name evidence="2" type="ORF">SAMN02927928_3025</name>
</gene>
<sequence>MMKSVSLLAGAALLVASVSAAPSFAEGSFTNPSSHSCTTAQEEAVGKPIADAAADKVRDSAPAQSKRLIKVEGCKVNDGVVSTYFTYNYVSNNVAYAVDGKAKVDATGAVELAQIEKPGIVYASIDSNYVE</sequence>
<organism evidence="2 3">
    <name type="scientific">Asticcacaulis taihuensis</name>
    <dbReference type="NCBI Taxonomy" id="260084"/>
    <lineage>
        <taxon>Bacteria</taxon>
        <taxon>Pseudomonadati</taxon>
        <taxon>Pseudomonadota</taxon>
        <taxon>Alphaproteobacteria</taxon>
        <taxon>Caulobacterales</taxon>
        <taxon>Caulobacteraceae</taxon>
        <taxon>Asticcacaulis</taxon>
    </lineage>
</organism>
<reference evidence="3" key="1">
    <citation type="submission" date="2016-10" db="EMBL/GenBank/DDBJ databases">
        <authorList>
            <person name="Varghese N."/>
            <person name="Submissions S."/>
        </authorList>
    </citation>
    <scope>NUCLEOTIDE SEQUENCE [LARGE SCALE GENOMIC DNA]</scope>
    <source>
        <strain evidence="3">CGMCC 1.3431</strain>
    </source>
</reference>
<keyword evidence="3" id="KW-1185">Reference proteome</keyword>
<protein>
    <submittedName>
        <fullName evidence="2">Uncharacterized protein</fullName>
    </submittedName>
</protein>